<name>A0AB33IGN6_ACEAC</name>
<gene>
    <name evidence="1" type="ORF">EMQ_1597</name>
</gene>
<organism evidence="1 2">
    <name type="scientific">Acetobacter aceti NBRC 14818</name>
    <dbReference type="NCBI Taxonomy" id="887700"/>
    <lineage>
        <taxon>Bacteria</taxon>
        <taxon>Pseudomonadati</taxon>
        <taxon>Pseudomonadota</taxon>
        <taxon>Alphaproteobacteria</taxon>
        <taxon>Acetobacterales</taxon>
        <taxon>Acetobacteraceae</taxon>
        <taxon>Acetobacter</taxon>
        <taxon>Acetobacter subgen. Acetobacter</taxon>
    </lineage>
</organism>
<proteinExistence type="predicted"/>
<protein>
    <submittedName>
        <fullName evidence="1">Uncharacterized protein</fullName>
    </submittedName>
</protein>
<keyword evidence="2" id="KW-1185">Reference proteome</keyword>
<dbReference type="Proteomes" id="UP000516424">
    <property type="component" value="Chromosome"/>
</dbReference>
<evidence type="ECO:0000313" key="1">
    <source>
        <dbReference type="EMBL" id="BCK75991.1"/>
    </source>
</evidence>
<reference evidence="1 2" key="1">
    <citation type="journal article" date="2011" name="Microbiology">
        <title>Transcriptome response to different carbon sources in Acetobacter aceti.</title>
        <authorList>
            <person name="Sakurai K."/>
            <person name="Arai H."/>
            <person name="Ishii M."/>
            <person name="Igarashi Y."/>
        </authorList>
    </citation>
    <scope>NUCLEOTIDE SEQUENCE [LARGE SCALE GENOMIC DNA]</scope>
    <source>
        <strain evidence="1 2">NBRC 14818</strain>
    </source>
</reference>
<accession>A0AB33IGN6</accession>
<dbReference type="AlphaFoldDB" id="A0AB33IGN6"/>
<sequence>MPLGVIETFSVGSGRDLKMKSVSILVWIESKMDFSYKILITLFVRSDFVENDNSYL</sequence>
<dbReference type="EMBL" id="AP023410">
    <property type="protein sequence ID" value="BCK75991.1"/>
    <property type="molecule type" value="Genomic_DNA"/>
</dbReference>
<evidence type="ECO:0000313" key="2">
    <source>
        <dbReference type="Proteomes" id="UP000516424"/>
    </source>
</evidence>